<accession>A0A844HIX6</accession>
<keyword evidence="1" id="KW-0812">Transmembrane</keyword>
<protein>
    <recommendedName>
        <fullName evidence="4">Anti-sigma factor</fullName>
    </recommendedName>
</protein>
<feature type="transmembrane region" description="Helical" evidence="1">
    <location>
        <begin position="101"/>
        <end position="119"/>
    </location>
</feature>
<name>A0A844HIX6_9RHOB</name>
<reference evidence="2 3" key="1">
    <citation type="submission" date="2019-11" db="EMBL/GenBank/DDBJ databases">
        <authorList>
            <person name="Dong K."/>
        </authorList>
    </citation>
    <scope>NUCLEOTIDE SEQUENCE [LARGE SCALE GENOMIC DNA]</scope>
    <source>
        <strain evidence="2 3">NBRC 112902</strain>
    </source>
</reference>
<keyword evidence="3" id="KW-1185">Reference proteome</keyword>
<proteinExistence type="predicted"/>
<keyword evidence="1" id="KW-0472">Membrane</keyword>
<evidence type="ECO:0000313" key="3">
    <source>
        <dbReference type="Proteomes" id="UP000449846"/>
    </source>
</evidence>
<evidence type="ECO:0000313" key="2">
    <source>
        <dbReference type="EMBL" id="MTH58175.1"/>
    </source>
</evidence>
<dbReference type="OrthoDB" id="9816387at2"/>
<gene>
    <name evidence="2" type="ORF">GL300_02995</name>
</gene>
<sequence>MSDEKPPLSPEEQDELLAAELALGLIEGDEAQELMARLATDAGFAERLRDWQSRTAGIAEELTPVMPPARARQRIREELGLATAPLSETLDSRIHWWQRPGALLAVLVAVIAILAAIWLL</sequence>
<keyword evidence="1" id="KW-1133">Transmembrane helix</keyword>
<comment type="caution">
    <text evidence="2">The sequence shown here is derived from an EMBL/GenBank/DDBJ whole genome shotgun (WGS) entry which is preliminary data.</text>
</comment>
<evidence type="ECO:0000256" key="1">
    <source>
        <dbReference type="SAM" id="Phobius"/>
    </source>
</evidence>
<dbReference type="EMBL" id="WMIG01000001">
    <property type="protein sequence ID" value="MTH58175.1"/>
    <property type="molecule type" value="Genomic_DNA"/>
</dbReference>
<organism evidence="2 3">
    <name type="scientific">Paracoccus litorisediminis</name>
    <dbReference type="NCBI Taxonomy" id="2006130"/>
    <lineage>
        <taxon>Bacteria</taxon>
        <taxon>Pseudomonadati</taxon>
        <taxon>Pseudomonadota</taxon>
        <taxon>Alphaproteobacteria</taxon>
        <taxon>Rhodobacterales</taxon>
        <taxon>Paracoccaceae</taxon>
        <taxon>Paracoccus</taxon>
    </lineage>
</organism>
<dbReference type="AlphaFoldDB" id="A0A844HIX6"/>
<dbReference type="RefSeq" id="WP_155038074.1">
    <property type="nucleotide sequence ID" value="NZ_JBHGCD010000001.1"/>
</dbReference>
<dbReference type="Proteomes" id="UP000449846">
    <property type="component" value="Unassembled WGS sequence"/>
</dbReference>
<evidence type="ECO:0008006" key="4">
    <source>
        <dbReference type="Google" id="ProtNLM"/>
    </source>
</evidence>